<keyword evidence="2" id="KW-0012">Acyltransferase</keyword>
<comment type="caution">
    <text evidence="5">The sequence shown here is derived from an EMBL/GenBank/DDBJ whole genome shotgun (WGS) entry which is preliminary data.</text>
</comment>
<protein>
    <recommendedName>
        <fullName evidence="4">Phospholipid/glycerol acyltransferase domain-containing protein</fullName>
    </recommendedName>
</protein>
<keyword evidence="1" id="KW-0808">Transferase</keyword>
<feature type="domain" description="Phospholipid/glycerol acyltransferase" evidence="4">
    <location>
        <begin position="61"/>
        <end position="173"/>
    </location>
</feature>
<evidence type="ECO:0000313" key="5">
    <source>
        <dbReference type="EMBL" id="PJF36196.1"/>
    </source>
</evidence>
<dbReference type="SUPFAM" id="SSF69593">
    <property type="entry name" value="Glycerol-3-phosphate (1)-acyltransferase"/>
    <property type="match status" value="1"/>
</dbReference>
<dbReference type="EMBL" id="PGTM01000072">
    <property type="protein sequence ID" value="PJF36196.1"/>
    <property type="molecule type" value="Genomic_DNA"/>
</dbReference>
<dbReference type="GO" id="GO:0006654">
    <property type="term" value="P:phosphatidic acid biosynthetic process"/>
    <property type="evidence" value="ECO:0007669"/>
    <property type="project" value="TreeGrafter"/>
</dbReference>
<dbReference type="PANTHER" id="PTHR10434:SF11">
    <property type="entry name" value="1-ACYL-SN-GLYCEROL-3-PHOSPHATE ACYLTRANSFERASE"/>
    <property type="match status" value="1"/>
</dbReference>
<organism evidence="5 6">
    <name type="scientific">Candidatus Thermofonsia Clade 1 bacterium</name>
    <dbReference type="NCBI Taxonomy" id="2364210"/>
    <lineage>
        <taxon>Bacteria</taxon>
        <taxon>Bacillati</taxon>
        <taxon>Chloroflexota</taxon>
        <taxon>Candidatus Thermofontia</taxon>
        <taxon>Candidatus Thermofonsia Clade 1</taxon>
    </lineage>
</organism>
<proteinExistence type="predicted"/>
<evidence type="ECO:0000256" key="3">
    <source>
        <dbReference type="SAM" id="MobiDB-lite"/>
    </source>
</evidence>
<feature type="region of interest" description="Disordered" evidence="3">
    <location>
        <begin position="1"/>
        <end position="20"/>
    </location>
</feature>
<evidence type="ECO:0000313" key="6">
    <source>
        <dbReference type="Proteomes" id="UP000229681"/>
    </source>
</evidence>
<evidence type="ECO:0000256" key="2">
    <source>
        <dbReference type="ARBA" id="ARBA00023315"/>
    </source>
</evidence>
<evidence type="ECO:0000256" key="1">
    <source>
        <dbReference type="ARBA" id="ARBA00022679"/>
    </source>
</evidence>
<dbReference type="SMART" id="SM00563">
    <property type="entry name" value="PlsC"/>
    <property type="match status" value="1"/>
</dbReference>
<evidence type="ECO:0000259" key="4">
    <source>
        <dbReference type="SMART" id="SM00563"/>
    </source>
</evidence>
<dbReference type="Pfam" id="PF01553">
    <property type="entry name" value="Acyltransferase"/>
    <property type="match status" value="1"/>
</dbReference>
<reference evidence="5 6" key="1">
    <citation type="submission" date="2017-11" db="EMBL/GenBank/DDBJ databases">
        <title>Evolution of Phototrophy in the Chloroflexi Phylum Driven by Horizontal Gene Transfer.</title>
        <authorList>
            <person name="Ward L.M."/>
            <person name="Hemp J."/>
            <person name="Shih P.M."/>
            <person name="Mcglynn S.E."/>
            <person name="Fischer W."/>
        </authorList>
    </citation>
    <scope>NUCLEOTIDE SEQUENCE [LARGE SCALE GENOMIC DNA]</scope>
    <source>
        <strain evidence="5">JP3_13</strain>
    </source>
</reference>
<dbReference type="GO" id="GO:0003841">
    <property type="term" value="F:1-acylglycerol-3-phosphate O-acyltransferase activity"/>
    <property type="evidence" value="ECO:0007669"/>
    <property type="project" value="TreeGrafter"/>
</dbReference>
<dbReference type="InterPro" id="IPR002123">
    <property type="entry name" value="Plipid/glycerol_acylTrfase"/>
</dbReference>
<sequence>MSEQARVRKPTATPIQLTGENSPRTRLARRFMRLLGALLLWRTTVKLTCHGLEHVPRQGPTILLFNHLSQVDPPLVGGMITFRDLTPIGKEELLHNPLTAWMVAFWQAIPIKRGELDLQALRRALYVLEHTNDILLIAPEGHRYKALSQPKEGFILLAAKTGAQMVAAGISGTQHFRQNLKRLRRTHVTINYSRPIRLKGKLTRQEYRAAADEVMYYLAAHIAEPALRGMYSDLSRATMDYIEVIE</sequence>
<name>A0A2M8PF66_9CHLR</name>
<dbReference type="AlphaFoldDB" id="A0A2M8PF66"/>
<dbReference type="CDD" id="cd07989">
    <property type="entry name" value="LPLAT_AGPAT-like"/>
    <property type="match status" value="1"/>
</dbReference>
<accession>A0A2M8PF66</accession>
<gene>
    <name evidence="5" type="ORF">CUN49_06715</name>
</gene>
<dbReference type="PANTHER" id="PTHR10434">
    <property type="entry name" value="1-ACYL-SN-GLYCEROL-3-PHOSPHATE ACYLTRANSFERASE"/>
    <property type="match status" value="1"/>
</dbReference>
<dbReference type="Proteomes" id="UP000229681">
    <property type="component" value="Unassembled WGS sequence"/>
</dbReference>